<protein>
    <submittedName>
        <fullName evidence="2">GT4 family glycosyltransferase PelF</fullName>
    </submittedName>
</protein>
<dbReference type="Gene3D" id="3.40.50.2000">
    <property type="entry name" value="Glycogen Phosphorylase B"/>
    <property type="match status" value="2"/>
</dbReference>
<dbReference type="PANTHER" id="PTHR12526:SF608">
    <property type="entry name" value="PELF"/>
    <property type="match status" value="1"/>
</dbReference>
<feature type="domain" description="DUF3492" evidence="1">
    <location>
        <begin position="1"/>
        <end position="262"/>
    </location>
</feature>
<dbReference type="RefSeq" id="WP_377568277.1">
    <property type="nucleotide sequence ID" value="NZ_JBHTJZ010000071.1"/>
</dbReference>
<organism evidence="2 3">
    <name type="scientific">Paenibacillus chungangensis</name>
    <dbReference type="NCBI Taxonomy" id="696535"/>
    <lineage>
        <taxon>Bacteria</taxon>
        <taxon>Bacillati</taxon>
        <taxon>Bacillota</taxon>
        <taxon>Bacilli</taxon>
        <taxon>Bacillales</taxon>
        <taxon>Paenibacillaceae</taxon>
        <taxon>Paenibacillus</taxon>
    </lineage>
</organism>
<dbReference type="EMBL" id="JBHTJZ010000071">
    <property type="protein sequence ID" value="MFD0962094.1"/>
    <property type="molecule type" value="Genomic_DNA"/>
</dbReference>
<dbReference type="NCBIfam" id="NF038011">
    <property type="entry name" value="PelF"/>
    <property type="match status" value="1"/>
</dbReference>
<reference evidence="3" key="1">
    <citation type="journal article" date="2019" name="Int. J. Syst. Evol. Microbiol.">
        <title>The Global Catalogue of Microorganisms (GCM) 10K type strain sequencing project: providing services to taxonomists for standard genome sequencing and annotation.</title>
        <authorList>
            <consortium name="The Broad Institute Genomics Platform"/>
            <consortium name="The Broad Institute Genome Sequencing Center for Infectious Disease"/>
            <person name="Wu L."/>
            <person name="Ma J."/>
        </authorList>
    </citation>
    <scope>NUCLEOTIDE SEQUENCE [LARGE SCALE GENOMIC DNA]</scope>
    <source>
        <strain evidence="3">CCUG 59129</strain>
    </source>
</reference>
<dbReference type="InterPro" id="IPR022622">
    <property type="entry name" value="DUF3492"/>
</dbReference>
<dbReference type="Pfam" id="PF13692">
    <property type="entry name" value="Glyco_trans_1_4"/>
    <property type="match status" value="1"/>
</dbReference>
<evidence type="ECO:0000259" key="1">
    <source>
        <dbReference type="Pfam" id="PF11997"/>
    </source>
</evidence>
<dbReference type="PANTHER" id="PTHR12526">
    <property type="entry name" value="GLYCOSYLTRANSFERASE"/>
    <property type="match status" value="1"/>
</dbReference>
<sequence>MRICMIAEGSYPYITGGVSSWIHNMARQMPEHEFIIFAIGAHTKQKGKFKYELPPNIIEVRETFLDAYLDEEGKWGKRFKLTQEQKMSILSLLGGDDVGSNGVNWTDLFNLLRSNKFRNVADFLTSKDFFDLLEELCHTRYPLVPFTEMFWTVRSMILPLFLVIRHDLPQADIYHSVSTGYAGIVGALARHVTGKPMLLTEHGIYSREREEEIIKADWVKGYFKDMWIQYFYHLSTGAYTTADTVTTLFHRNKEIQIELGCEAGKIAIIPNGVYTEDYLDLPEAPNDGVIRIGAIVRVVPIKDIKTMLQSFALIKAEVPEAVFYVMGPYEEDEEYYAECLQLVSALELTDVVFTGSVNIKDYLGKMDLLLLTSISEGQPLAILEGMAASKPFVATNVGSCKELLEGLDDGIGQAGRIAPVMHYEGIARETIELCKNEKLRREMGCNAFRRVERHYRQADVIARYRKLYAALGGGESWRALGSS</sequence>
<comment type="caution">
    <text evidence="2">The sequence shown here is derived from an EMBL/GenBank/DDBJ whole genome shotgun (WGS) entry which is preliminary data.</text>
</comment>
<dbReference type="InterPro" id="IPR047691">
    <property type="entry name" value="PelF-like"/>
</dbReference>
<keyword evidence="3" id="KW-1185">Reference proteome</keyword>
<proteinExistence type="predicted"/>
<gene>
    <name evidence="2" type="primary">pelF</name>
    <name evidence="2" type="ORF">ACFQ2I_22390</name>
</gene>
<dbReference type="Proteomes" id="UP001596989">
    <property type="component" value="Unassembled WGS sequence"/>
</dbReference>
<evidence type="ECO:0000313" key="2">
    <source>
        <dbReference type="EMBL" id="MFD0962094.1"/>
    </source>
</evidence>
<dbReference type="Pfam" id="PF11997">
    <property type="entry name" value="DUF3492"/>
    <property type="match status" value="1"/>
</dbReference>
<dbReference type="SUPFAM" id="SSF53756">
    <property type="entry name" value="UDP-Glycosyltransferase/glycogen phosphorylase"/>
    <property type="match status" value="1"/>
</dbReference>
<name>A0ABW3HX69_9BACL</name>
<accession>A0ABW3HX69</accession>
<evidence type="ECO:0000313" key="3">
    <source>
        <dbReference type="Proteomes" id="UP001596989"/>
    </source>
</evidence>